<dbReference type="AlphaFoldDB" id="A0A1I7SF34"/>
<dbReference type="PANTHER" id="PTHR24418">
    <property type="entry name" value="TYROSINE-PROTEIN KINASE"/>
    <property type="match status" value="1"/>
</dbReference>
<keyword evidence="2" id="KW-0067">ATP-binding</keyword>
<feature type="region of interest" description="Disordered" evidence="3">
    <location>
        <begin position="1"/>
        <end position="31"/>
    </location>
</feature>
<protein>
    <submittedName>
        <fullName evidence="5">(pine wood nematode) hypothetical protein</fullName>
    </submittedName>
    <submittedName>
        <fullName evidence="9">Protein kinase domain-containing protein</fullName>
    </submittedName>
</protein>
<dbReference type="OrthoDB" id="4062651at2759"/>
<proteinExistence type="predicted"/>
<organism evidence="7 9">
    <name type="scientific">Bursaphelenchus xylophilus</name>
    <name type="common">Pinewood nematode worm</name>
    <name type="synonym">Aphelenchoides xylophilus</name>
    <dbReference type="NCBI Taxonomy" id="6326"/>
    <lineage>
        <taxon>Eukaryota</taxon>
        <taxon>Metazoa</taxon>
        <taxon>Ecdysozoa</taxon>
        <taxon>Nematoda</taxon>
        <taxon>Chromadorea</taxon>
        <taxon>Rhabditida</taxon>
        <taxon>Tylenchina</taxon>
        <taxon>Tylenchomorpha</taxon>
        <taxon>Aphelenchoidea</taxon>
        <taxon>Aphelenchoididae</taxon>
        <taxon>Bursaphelenchus</taxon>
    </lineage>
</organism>
<name>A0A1I7SF34_BURXY</name>
<dbReference type="InterPro" id="IPR001245">
    <property type="entry name" value="Ser-Thr/Tyr_kinase_cat_dom"/>
</dbReference>
<evidence type="ECO:0000313" key="6">
    <source>
        <dbReference type="EMBL" id="CAG9078902.1"/>
    </source>
</evidence>
<dbReference type="InterPro" id="IPR050198">
    <property type="entry name" value="Non-receptor_tyrosine_kinases"/>
</dbReference>
<keyword evidence="1" id="KW-0547">Nucleotide-binding</keyword>
<dbReference type="Gene3D" id="1.10.510.10">
    <property type="entry name" value="Transferase(Phosphotransferase) domain 1"/>
    <property type="match status" value="1"/>
</dbReference>
<evidence type="ECO:0000313" key="8">
    <source>
        <dbReference type="Proteomes" id="UP000659654"/>
    </source>
</evidence>
<dbReference type="InterPro" id="IPR000719">
    <property type="entry name" value="Prot_kinase_dom"/>
</dbReference>
<dbReference type="EMBL" id="CAJFCV020000001">
    <property type="protein sequence ID" value="CAG9078902.1"/>
    <property type="molecule type" value="Genomic_DNA"/>
</dbReference>
<dbReference type="Proteomes" id="UP000095284">
    <property type="component" value="Unplaced"/>
</dbReference>
<accession>A0A1I7SF34</accession>
<evidence type="ECO:0000313" key="7">
    <source>
        <dbReference type="Proteomes" id="UP000095284"/>
    </source>
</evidence>
<reference evidence="9" key="1">
    <citation type="submission" date="2016-11" db="UniProtKB">
        <authorList>
            <consortium name="WormBaseParasite"/>
        </authorList>
    </citation>
    <scope>IDENTIFICATION</scope>
</reference>
<evidence type="ECO:0000313" key="9">
    <source>
        <dbReference type="WBParaSite" id="BXY_1164500.1"/>
    </source>
</evidence>
<dbReference type="InterPro" id="IPR036860">
    <property type="entry name" value="SH2_dom_sf"/>
</dbReference>
<dbReference type="SUPFAM" id="SSF56112">
    <property type="entry name" value="Protein kinase-like (PK-like)"/>
    <property type="match status" value="1"/>
</dbReference>
<gene>
    <name evidence="5" type="ORF">BXYJ_LOCUS32</name>
</gene>
<dbReference type="InterPro" id="IPR011009">
    <property type="entry name" value="Kinase-like_dom_sf"/>
</dbReference>
<dbReference type="WBParaSite" id="BXY_1164500.1">
    <property type="protein sequence ID" value="BXY_1164500.1"/>
    <property type="gene ID" value="BXY_1164500"/>
</dbReference>
<dbReference type="GO" id="GO:0004672">
    <property type="term" value="F:protein kinase activity"/>
    <property type="evidence" value="ECO:0007669"/>
    <property type="project" value="InterPro"/>
</dbReference>
<evidence type="ECO:0000256" key="2">
    <source>
        <dbReference type="ARBA" id="ARBA00022840"/>
    </source>
</evidence>
<dbReference type="Proteomes" id="UP000582659">
    <property type="component" value="Unassembled WGS sequence"/>
</dbReference>
<dbReference type="Proteomes" id="UP000659654">
    <property type="component" value="Unassembled WGS sequence"/>
</dbReference>
<dbReference type="Gene3D" id="3.30.505.10">
    <property type="entry name" value="SH2 domain"/>
    <property type="match status" value="1"/>
</dbReference>
<dbReference type="SUPFAM" id="SSF55550">
    <property type="entry name" value="SH2 domain"/>
    <property type="match status" value="1"/>
</dbReference>
<dbReference type="EMBL" id="CAJFDI010000001">
    <property type="protein sequence ID" value="CAD5207652.1"/>
    <property type="molecule type" value="Genomic_DNA"/>
</dbReference>
<evidence type="ECO:0000313" key="5">
    <source>
        <dbReference type="EMBL" id="CAD5207652.1"/>
    </source>
</evidence>
<evidence type="ECO:0000256" key="3">
    <source>
        <dbReference type="SAM" id="MobiDB-lite"/>
    </source>
</evidence>
<dbReference type="eggNOG" id="KOG0194">
    <property type="taxonomic scope" value="Eukaryota"/>
</dbReference>
<dbReference type="Pfam" id="PF07714">
    <property type="entry name" value="PK_Tyr_Ser-Thr"/>
    <property type="match status" value="1"/>
</dbReference>
<evidence type="ECO:0000256" key="1">
    <source>
        <dbReference type="ARBA" id="ARBA00022741"/>
    </source>
</evidence>
<feature type="compositionally biased region" description="Polar residues" evidence="3">
    <location>
        <begin position="12"/>
        <end position="31"/>
    </location>
</feature>
<feature type="domain" description="Protein kinase" evidence="4">
    <location>
        <begin position="214"/>
        <end position="469"/>
    </location>
</feature>
<dbReference type="SMR" id="A0A1I7SF34"/>
<evidence type="ECO:0000259" key="4">
    <source>
        <dbReference type="PROSITE" id="PS50011"/>
    </source>
</evidence>
<reference evidence="6" key="2">
    <citation type="submission" date="2020-08" db="EMBL/GenBank/DDBJ databases">
        <authorList>
            <person name="Kikuchi T."/>
        </authorList>
    </citation>
    <scope>NUCLEOTIDE SEQUENCE</scope>
    <source>
        <strain evidence="5">Ka4C1</strain>
    </source>
</reference>
<dbReference type="PROSITE" id="PS50011">
    <property type="entry name" value="PROTEIN_KINASE_DOM"/>
    <property type="match status" value="1"/>
</dbReference>
<sequence>MLSTGRPPSPASCLSGSQRSESFIQSPLSSGRNECSLRKRMILAPRRMDSSDSSESSSIVSISSECSSEFASSFVMSDEIPKSETMVFGHKGADHLNRAPYFHGLLPVEDAVLLLEDDGDFLVIADPRTDEKDRIVSAVLKLFYQHNGKIWHEEFVFRPYGVTLDQEEVFPTIVELIRAHRAKKRRLRTGALLISPVGRQPWEVKRSELRIGRFLAGDKLSKLNVGWLSRRTRQTQPVAVVSASCGWGTVLTKTFWETTMKRIRVQKLMSHPNIMAIYGVAFNRAPILVVSEYIDSESLESFFKNSPNTLSVAMKLALCFDIALAMNYVHVSGFLHGSLDLSNVHIFESYPLAKIVDLGVMVGRGNRLEDEAEDRLMAPEVVETGVVSEKSDIWSIGMLFNAIFKEGDPYGKTSKRKIHRRLAEQRNYEPDFPYGIPSEMMKINRECWEYKSKNRPNAANLAFRLSKYMEIERFRKNDELYSFYRKYYEVGDKPTVHLPR</sequence>
<keyword evidence="8" id="KW-1185">Reference proteome</keyword>
<dbReference type="GO" id="GO:0005524">
    <property type="term" value="F:ATP binding"/>
    <property type="evidence" value="ECO:0007669"/>
    <property type="project" value="UniProtKB-KW"/>
</dbReference>